<keyword evidence="5" id="KW-1185">Reference proteome</keyword>
<dbReference type="Proteomes" id="UP000184240">
    <property type="component" value="Unassembled WGS sequence"/>
</dbReference>
<dbReference type="EMBL" id="QOVN01000001">
    <property type="protein sequence ID" value="RXG31156.1"/>
    <property type="molecule type" value="Genomic_DNA"/>
</dbReference>
<evidence type="ECO:0000313" key="5">
    <source>
        <dbReference type="Proteomes" id="UP000290037"/>
    </source>
</evidence>
<dbReference type="RefSeq" id="WP_072981020.1">
    <property type="nucleotide sequence ID" value="NZ_FQXT01000002.1"/>
</dbReference>
<dbReference type="Proteomes" id="UP000290037">
    <property type="component" value="Unassembled WGS sequence"/>
</dbReference>
<organism evidence="3 4">
    <name type="scientific">Leeuwenhoekiella palythoae</name>
    <dbReference type="NCBI Taxonomy" id="573501"/>
    <lineage>
        <taxon>Bacteria</taxon>
        <taxon>Pseudomonadati</taxon>
        <taxon>Bacteroidota</taxon>
        <taxon>Flavobacteriia</taxon>
        <taxon>Flavobacteriales</taxon>
        <taxon>Flavobacteriaceae</taxon>
        <taxon>Leeuwenhoekiella</taxon>
    </lineage>
</organism>
<feature type="transmembrane region" description="Helical" evidence="1">
    <location>
        <begin position="12"/>
        <end position="35"/>
    </location>
</feature>
<dbReference type="OrthoDB" id="1452126at2"/>
<evidence type="ECO:0000256" key="1">
    <source>
        <dbReference type="SAM" id="Phobius"/>
    </source>
</evidence>
<feature type="transmembrane region" description="Helical" evidence="1">
    <location>
        <begin position="90"/>
        <end position="114"/>
    </location>
</feature>
<feature type="transmembrane region" description="Helical" evidence="1">
    <location>
        <begin position="55"/>
        <end position="78"/>
    </location>
</feature>
<dbReference type="AlphaFoldDB" id="A0A1M5W1K0"/>
<protein>
    <recommendedName>
        <fullName evidence="6">DUF4064 domain-containing protein</fullName>
    </recommendedName>
</protein>
<reference evidence="3" key="2">
    <citation type="submission" date="2016-11" db="EMBL/GenBank/DDBJ databases">
        <authorList>
            <person name="Jaros S."/>
            <person name="Januszkiewicz K."/>
            <person name="Wedrychowicz H."/>
        </authorList>
    </citation>
    <scope>NUCLEOTIDE SEQUENCE [LARGE SCALE GENOMIC DNA]</scope>
    <source>
        <strain evidence="3">DSM 19859</strain>
    </source>
</reference>
<dbReference type="EMBL" id="FQXT01000002">
    <property type="protein sequence ID" value="SHH81341.1"/>
    <property type="molecule type" value="Genomic_DNA"/>
</dbReference>
<evidence type="ECO:0000313" key="4">
    <source>
        <dbReference type="Proteomes" id="UP000184240"/>
    </source>
</evidence>
<evidence type="ECO:0000313" key="2">
    <source>
        <dbReference type="EMBL" id="RXG31156.1"/>
    </source>
</evidence>
<keyword evidence="1" id="KW-0812">Transmembrane</keyword>
<accession>A0A1M5W1K0</accession>
<evidence type="ECO:0000313" key="3">
    <source>
        <dbReference type="EMBL" id="SHH81341.1"/>
    </source>
</evidence>
<evidence type="ECO:0008006" key="6">
    <source>
        <dbReference type="Google" id="ProtNLM"/>
    </source>
</evidence>
<keyword evidence="1" id="KW-1133">Transmembrane helix</keyword>
<proteinExistence type="predicted"/>
<name>A0A1M5W1K0_9FLAO</name>
<reference evidence="2 5" key="3">
    <citation type="submission" date="2018-07" db="EMBL/GenBank/DDBJ databases">
        <title>Leeuwenhoekiella genomics.</title>
        <authorList>
            <person name="Tahon G."/>
            <person name="Willems A."/>
        </authorList>
    </citation>
    <scope>NUCLEOTIDE SEQUENCE [LARGE SCALE GENOMIC DNA]</scope>
    <source>
        <strain evidence="2 5">LMG 24856</strain>
    </source>
</reference>
<reference evidence="4" key="1">
    <citation type="submission" date="2016-11" db="EMBL/GenBank/DDBJ databases">
        <authorList>
            <person name="Varghese N."/>
            <person name="Submissions S."/>
        </authorList>
    </citation>
    <scope>NUCLEOTIDE SEQUENCE [LARGE SCALE GENOMIC DNA]</scope>
    <source>
        <strain evidence="4">DSM 19859</strain>
    </source>
</reference>
<keyword evidence="1" id="KW-0472">Membrane</keyword>
<gene>
    <name evidence="2" type="ORF">DSM01_296</name>
    <name evidence="3" type="ORF">SAMN04487999_1003</name>
</gene>
<dbReference type="STRING" id="573501.SAMN04487999_1003"/>
<sequence length="129" mass="14439">METQTNNLNTYRILYIIKGIFNLLGAVFFIGYGFFMNFIFTEVNQNAETPFDMSTFFGIICGIGFVVSLIFGIVTLMGAKYIGEARNYTFVLIVAILNCLTGILGILLGIFSIIEINKPHVKALFDQNK</sequence>